<name>L7U912_MYXSD</name>
<protein>
    <recommendedName>
        <fullName evidence="4">DUF2381 family protein</fullName>
    </recommendedName>
</protein>
<dbReference type="KEGG" id="msd:MYSTI_03281"/>
<evidence type="ECO:0000256" key="1">
    <source>
        <dbReference type="SAM" id="Coils"/>
    </source>
</evidence>
<gene>
    <name evidence="2" type="ordered locus">MYSTI_03281</name>
</gene>
<evidence type="ECO:0000313" key="3">
    <source>
        <dbReference type="Proteomes" id="UP000011131"/>
    </source>
</evidence>
<feature type="coiled-coil region" evidence="1">
    <location>
        <begin position="158"/>
        <end position="185"/>
    </location>
</feature>
<organism evidence="2 3">
    <name type="scientific">Myxococcus stipitatus (strain DSM 14675 / JCM 12634 / Mx s8)</name>
    <dbReference type="NCBI Taxonomy" id="1278073"/>
    <lineage>
        <taxon>Bacteria</taxon>
        <taxon>Pseudomonadati</taxon>
        <taxon>Myxococcota</taxon>
        <taxon>Myxococcia</taxon>
        <taxon>Myxococcales</taxon>
        <taxon>Cystobacterineae</taxon>
        <taxon>Myxococcaceae</taxon>
        <taxon>Myxococcus</taxon>
    </lineage>
</organism>
<accession>L7U912</accession>
<sequence>MTHLVGGIENVQGRGGARVTSSLRVILLGLFIASGSLAAQPQQLATAIGARRIELMPDSEGTVAEVMVSPGLSTMLLFDSPLSREGLELEGRGRFALVDVGHSTIRVVPSAQFGVGESFQMSVVFQDGASPVRARFLLRVHPAKADVVVEVFRGKRTIETYQQEAREARAEAMRCQEENVRLRAERVMPGGLAGLVSTDAMDDAGVLGRVLTKSVSKAAGNVLLLEYVKAYRAARRAVLDVRLFAPDGVKPWLAKGAAVRDRTGEDVKVLHIWQSASILAGESGRVVVEFEVSQEMASGPFSLKLWEADGPRTVALGNIALP</sequence>
<evidence type="ECO:0008006" key="4">
    <source>
        <dbReference type="Google" id="ProtNLM"/>
    </source>
</evidence>
<keyword evidence="3" id="KW-1185">Reference proteome</keyword>
<dbReference type="InterPro" id="IPR011754">
    <property type="entry name" value="Mxa_paralog_2268"/>
</dbReference>
<proteinExistence type="predicted"/>
<dbReference type="AlphaFoldDB" id="L7U912"/>
<evidence type="ECO:0000313" key="2">
    <source>
        <dbReference type="EMBL" id="AGC44593.1"/>
    </source>
</evidence>
<dbReference type="EMBL" id="CP004025">
    <property type="protein sequence ID" value="AGC44593.1"/>
    <property type="molecule type" value="Genomic_DNA"/>
</dbReference>
<dbReference type="NCBIfam" id="TIGR02268">
    <property type="entry name" value="Myxococcus xanthus paralogous family TIGR02268"/>
    <property type="match status" value="1"/>
</dbReference>
<reference evidence="2 3" key="1">
    <citation type="journal article" date="2013" name="Genome Announc.">
        <title>Complete genome sequence of Myxococcus stipitatus strain DSM 14675, a fruiting myxobacterium.</title>
        <authorList>
            <person name="Huntley S."/>
            <person name="Kneip S."/>
            <person name="Treuner-Lange A."/>
            <person name="Sogaard-Andersen L."/>
        </authorList>
    </citation>
    <scope>NUCLEOTIDE SEQUENCE [LARGE SCALE GENOMIC DNA]</scope>
    <source>
        <strain evidence="3">DSM 14675 / JCM 12634 / Mx s8</strain>
    </source>
</reference>
<keyword evidence="1" id="KW-0175">Coiled coil</keyword>
<dbReference type="Pfam" id="PF09544">
    <property type="entry name" value="DUF2381"/>
    <property type="match status" value="1"/>
</dbReference>
<dbReference type="Proteomes" id="UP000011131">
    <property type="component" value="Chromosome"/>
</dbReference>
<dbReference type="HOGENOM" id="CLU_078790_0_0_7"/>
<dbReference type="STRING" id="1278073.MYSTI_03281"/>